<evidence type="ECO:0000256" key="6">
    <source>
        <dbReference type="ARBA" id="ARBA00022989"/>
    </source>
</evidence>
<keyword evidence="11 13" id="KW-0739">Sodium transport</keyword>
<feature type="transmembrane region" description="Helical" evidence="14">
    <location>
        <begin position="36"/>
        <end position="54"/>
    </location>
</feature>
<dbReference type="GO" id="GO:0015280">
    <property type="term" value="F:ligand-gated sodium channel activity"/>
    <property type="evidence" value="ECO:0007669"/>
    <property type="project" value="TreeGrafter"/>
</dbReference>
<evidence type="ECO:0000256" key="2">
    <source>
        <dbReference type="ARBA" id="ARBA00007193"/>
    </source>
</evidence>
<comment type="subcellular location">
    <subcellularLocation>
        <location evidence="1">Membrane</location>
        <topology evidence="1">Multi-pass membrane protein</topology>
    </subcellularLocation>
</comment>
<keyword evidence="15" id="KW-1185">Reference proteome</keyword>
<evidence type="ECO:0000313" key="16">
    <source>
        <dbReference type="WBParaSite" id="PSAMB.scaffold778size41453.g8700.t1"/>
    </source>
</evidence>
<evidence type="ECO:0000256" key="14">
    <source>
        <dbReference type="SAM" id="Phobius"/>
    </source>
</evidence>
<evidence type="ECO:0000256" key="4">
    <source>
        <dbReference type="ARBA" id="ARBA00022461"/>
    </source>
</evidence>
<evidence type="ECO:0000256" key="9">
    <source>
        <dbReference type="ARBA" id="ARBA00023136"/>
    </source>
</evidence>
<evidence type="ECO:0000313" key="15">
    <source>
        <dbReference type="Proteomes" id="UP000887566"/>
    </source>
</evidence>
<keyword evidence="6 14" id="KW-1133">Transmembrane helix</keyword>
<keyword evidence="10" id="KW-0325">Glycoprotein</keyword>
<dbReference type="AlphaFoldDB" id="A0A914XDT8"/>
<dbReference type="PANTHER" id="PTHR11690">
    <property type="entry name" value="AMILORIDE-SENSITIVE SODIUM CHANNEL-RELATED"/>
    <property type="match status" value="1"/>
</dbReference>
<keyword evidence="4 13" id="KW-0894">Sodium channel</keyword>
<keyword evidence="5 13" id="KW-0812">Transmembrane</keyword>
<comment type="similarity">
    <text evidence="2 13">Belongs to the amiloride-sensitive sodium channel (TC 1.A.6) family.</text>
</comment>
<evidence type="ECO:0000256" key="10">
    <source>
        <dbReference type="ARBA" id="ARBA00023180"/>
    </source>
</evidence>
<evidence type="ECO:0000256" key="13">
    <source>
        <dbReference type="RuleBase" id="RU000679"/>
    </source>
</evidence>
<dbReference type="GO" id="GO:0005886">
    <property type="term" value="C:plasma membrane"/>
    <property type="evidence" value="ECO:0007669"/>
    <property type="project" value="TreeGrafter"/>
</dbReference>
<accession>A0A914XDT8</accession>
<keyword evidence="12 13" id="KW-0407">Ion channel</keyword>
<evidence type="ECO:0000256" key="3">
    <source>
        <dbReference type="ARBA" id="ARBA00022448"/>
    </source>
</evidence>
<protein>
    <submittedName>
        <fullName evidence="16">Uncharacterized protein</fullName>
    </submittedName>
</protein>
<proteinExistence type="inferred from homology"/>
<dbReference type="Proteomes" id="UP000887566">
    <property type="component" value="Unplaced"/>
</dbReference>
<evidence type="ECO:0000256" key="11">
    <source>
        <dbReference type="ARBA" id="ARBA00023201"/>
    </source>
</evidence>
<evidence type="ECO:0000256" key="8">
    <source>
        <dbReference type="ARBA" id="ARBA00023065"/>
    </source>
</evidence>
<evidence type="ECO:0000256" key="12">
    <source>
        <dbReference type="ARBA" id="ARBA00023303"/>
    </source>
</evidence>
<evidence type="ECO:0000256" key="5">
    <source>
        <dbReference type="ARBA" id="ARBA00022692"/>
    </source>
</evidence>
<evidence type="ECO:0000256" key="7">
    <source>
        <dbReference type="ARBA" id="ARBA00023053"/>
    </source>
</evidence>
<keyword evidence="9 14" id="KW-0472">Membrane</keyword>
<sequence>MSNDEQNDSVFNRFCENVSIPTAKYLTAKHNRKVRIMTWILIIVMAALTVYQIYERSAYYSSKPITVVVTESNQDSGVMPAMVICPPGQFRASFATARVYGRDYFFLGDSMNSDLFSFEQHRDTFISNFRRANISFTNSDIDTLLQELNSIYEDLNNAPDEELSKILDRLDNMSTSLQDRFPMLASKLSTKEPISKGIIPLKGENTSSITDADGYAYYRALNGLYDYCTTSTLRFAIDEFSLPDWNRAIRDIMKCRIGGDSGSDETIKDLTRFSTYPRLINLARPNLTDIVLDCKWFNSEFSSSRQECNVTSVWTPFGQCFRIAPLEGTNLSLSTPETNVYVDVLIDTLTAEFPDALPKVYFYSQNETEFAITNGGISIEPGLKSNLMIEQMRQNTRAAKNCGTTYLKHFKSYSKDKCIWEKVPSLSKRSATAYSHTYMNRIIDYFGFYSRTSSSHPLLPFDFDETLFDQTGEQYSFFVELITSILEKYNTSQKGWTYSYSKESMEPFYNLIIADLEAAKSATDQFAELRLLVLNKFVEEYTKFYECVTSSQQTPSHCYASYGCTKRTGYDETHNISYIYCLKDDSIQQLAEQVDSNRNTTNYWIPISICDLEQALKNSNATNTSLSPIQELKHWIETFLQPRSDIDDDFSVWQAPWGVYAKWFRKEMWITSVYAMKSIAQALSIHANISDSFAIVRNYGDGSVARENLKQVLVDVANAMESLYSPLGFIMGCIL</sequence>
<dbReference type="WBParaSite" id="PSAMB.scaffold778size41453.g8700.t1">
    <property type="protein sequence ID" value="PSAMB.scaffold778size41453.g8700.t1"/>
    <property type="gene ID" value="PSAMB.scaffold778size41453.g8700"/>
</dbReference>
<name>A0A914XDT8_9BILA</name>
<dbReference type="InterPro" id="IPR001873">
    <property type="entry name" value="ENaC"/>
</dbReference>
<keyword evidence="3 13" id="KW-0813">Transport</keyword>
<keyword evidence="7" id="KW-0915">Sodium</keyword>
<dbReference type="Pfam" id="PF00858">
    <property type="entry name" value="ASC"/>
    <property type="match status" value="1"/>
</dbReference>
<reference evidence="16" key="1">
    <citation type="submission" date="2022-11" db="UniProtKB">
        <authorList>
            <consortium name="WormBaseParasite"/>
        </authorList>
    </citation>
    <scope>IDENTIFICATION</scope>
</reference>
<evidence type="ECO:0000256" key="1">
    <source>
        <dbReference type="ARBA" id="ARBA00004141"/>
    </source>
</evidence>
<keyword evidence="8 13" id="KW-0406">Ion transport</keyword>
<organism evidence="15 16">
    <name type="scientific">Plectus sambesii</name>
    <dbReference type="NCBI Taxonomy" id="2011161"/>
    <lineage>
        <taxon>Eukaryota</taxon>
        <taxon>Metazoa</taxon>
        <taxon>Ecdysozoa</taxon>
        <taxon>Nematoda</taxon>
        <taxon>Chromadorea</taxon>
        <taxon>Plectida</taxon>
        <taxon>Plectina</taxon>
        <taxon>Plectoidea</taxon>
        <taxon>Plectidae</taxon>
        <taxon>Plectus</taxon>
    </lineage>
</organism>